<dbReference type="PANTHER" id="PTHR21716">
    <property type="entry name" value="TRANSMEMBRANE PROTEIN"/>
    <property type="match status" value="1"/>
</dbReference>
<comment type="similarity">
    <text evidence="2">Belongs to the autoinducer-2 exporter (AI-2E) (TC 2.A.86) family.</text>
</comment>
<feature type="transmembrane region" description="Helical" evidence="6">
    <location>
        <begin position="213"/>
        <end position="234"/>
    </location>
</feature>
<gene>
    <name evidence="7" type="ORF">BOO69_11820</name>
</gene>
<keyword evidence="5 6" id="KW-0472">Membrane</keyword>
<comment type="subcellular location">
    <subcellularLocation>
        <location evidence="1">Membrane</location>
        <topology evidence="1">Multi-pass membrane protein</topology>
    </subcellularLocation>
</comment>
<dbReference type="AlphaFoldDB" id="A0A1J0WI99"/>
<dbReference type="InterPro" id="IPR002549">
    <property type="entry name" value="AI-2E-like"/>
</dbReference>
<feature type="transmembrane region" description="Helical" evidence="6">
    <location>
        <begin position="240"/>
        <end position="271"/>
    </location>
</feature>
<organism evidence="7 8">
    <name type="scientific">Sulfitobacter alexandrii</name>
    <dbReference type="NCBI Taxonomy" id="1917485"/>
    <lineage>
        <taxon>Bacteria</taxon>
        <taxon>Pseudomonadati</taxon>
        <taxon>Pseudomonadota</taxon>
        <taxon>Alphaproteobacteria</taxon>
        <taxon>Rhodobacterales</taxon>
        <taxon>Roseobacteraceae</taxon>
        <taxon>Sulfitobacter</taxon>
    </lineage>
</organism>
<dbReference type="STRING" id="1917485.BOO69_11820"/>
<evidence type="ECO:0000256" key="1">
    <source>
        <dbReference type="ARBA" id="ARBA00004141"/>
    </source>
</evidence>
<evidence type="ECO:0000313" key="7">
    <source>
        <dbReference type="EMBL" id="APE44021.1"/>
    </source>
</evidence>
<proteinExistence type="inferred from homology"/>
<dbReference type="EMBL" id="CP018076">
    <property type="protein sequence ID" value="APE44021.1"/>
    <property type="molecule type" value="Genomic_DNA"/>
</dbReference>
<evidence type="ECO:0000256" key="4">
    <source>
        <dbReference type="ARBA" id="ARBA00022989"/>
    </source>
</evidence>
<keyword evidence="8" id="KW-1185">Reference proteome</keyword>
<accession>A0A1J0WI99</accession>
<dbReference type="GO" id="GO:0016020">
    <property type="term" value="C:membrane"/>
    <property type="evidence" value="ECO:0007669"/>
    <property type="project" value="UniProtKB-SubCell"/>
</dbReference>
<keyword evidence="4 6" id="KW-1133">Transmembrane helix</keyword>
<keyword evidence="3 6" id="KW-0812">Transmembrane</keyword>
<feature type="transmembrane region" description="Helical" evidence="6">
    <location>
        <begin position="278"/>
        <end position="297"/>
    </location>
</feature>
<dbReference type="OrthoDB" id="9799225at2"/>
<dbReference type="KEGG" id="suam:BOO69_11820"/>
<name>A0A1J0WI99_9RHOB</name>
<dbReference type="GO" id="GO:0055085">
    <property type="term" value="P:transmembrane transport"/>
    <property type="evidence" value="ECO:0007669"/>
    <property type="project" value="TreeGrafter"/>
</dbReference>
<evidence type="ECO:0000313" key="8">
    <source>
        <dbReference type="Proteomes" id="UP000181897"/>
    </source>
</evidence>
<evidence type="ECO:0000256" key="2">
    <source>
        <dbReference type="ARBA" id="ARBA00009773"/>
    </source>
</evidence>
<sequence>MSAPDLPSPETHLDNLTSIRRSLQFLVLVALFGTCYFARDLILPILLGFLLALTLSPLVRGFYRAGIPHAVSAGVLVTLTALIIMAVVFGSAGTVALWSDELPSMGAEIQQKLRVMSDAMEGVRNATEEVEKITKAEDGSQEVIVQQPGLLDTAMDTVTRIGASLIVTLVLAMFLLSSGELFYLKMVQAFPTLAGKKRILSTVYNIERRVSRYLLTITVINAGLGLCLFAYLTALGMPQAYVWGIAAFLLNFLPYLGGIIGTVLVGAFAIVTFDTVSYALLAPLGYLALTSLEGQILTPFLVGRRLAMNTVAVFLTVVFWGWLWGVPGALVAVPFLVVFKAVCENFEPLQTIGLFLSSEDRHLPEHEDEKAET</sequence>
<feature type="transmembrane region" description="Helical" evidence="6">
    <location>
        <begin position="45"/>
        <end position="63"/>
    </location>
</feature>
<feature type="transmembrane region" description="Helical" evidence="6">
    <location>
        <begin position="317"/>
        <end position="339"/>
    </location>
</feature>
<dbReference type="Proteomes" id="UP000181897">
    <property type="component" value="Chromosome"/>
</dbReference>
<feature type="transmembrane region" description="Helical" evidence="6">
    <location>
        <begin position="75"/>
        <end position="98"/>
    </location>
</feature>
<evidence type="ECO:0000256" key="5">
    <source>
        <dbReference type="ARBA" id="ARBA00023136"/>
    </source>
</evidence>
<protein>
    <submittedName>
        <fullName evidence="7">AI-2E family transporter</fullName>
    </submittedName>
</protein>
<evidence type="ECO:0000256" key="6">
    <source>
        <dbReference type="SAM" id="Phobius"/>
    </source>
</evidence>
<reference evidence="7 8" key="1">
    <citation type="submission" date="2016-11" db="EMBL/GenBank/DDBJ databases">
        <title>Complete genome sequence of Sulfitobacter sp. AM1-D1, a toxic bacteria associated with marine dinoflagellate Alexandrium minutum in East China Sea.</title>
        <authorList>
            <person name="Yang Q."/>
            <person name="Zhang X."/>
            <person name="Tian X."/>
        </authorList>
    </citation>
    <scope>NUCLEOTIDE SEQUENCE [LARGE SCALE GENOMIC DNA]</scope>
    <source>
        <strain evidence="7 8">AM1-D1</strain>
    </source>
</reference>
<dbReference type="Pfam" id="PF01594">
    <property type="entry name" value="AI-2E_transport"/>
    <property type="match status" value="1"/>
</dbReference>
<evidence type="ECO:0000256" key="3">
    <source>
        <dbReference type="ARBA" id="ARBA00022692"/>
    </source>
</evidence>
<dbReference type="PANTHER" id="PTHR21716:SF16">
    <property type="entry name" value="BLL1467 PROTEIN"/>
    <property type="match status" value="1"/>
</dbReference>
<feature type="transmembrane region" description="Helical" evidence="6">
    <location>
        <begin position="158"/>
        <end position="176"/>
    </location>
</feature>